<accession>A0A2H1W222</accession>
<evidence type="ECO:0000313" key="1">
    <source>
        <dbReference type="EMBL" id="SOQ47129.1"/>
    </source>
</evidence>
<dbReference type="EMBL" id="ODYU01005843">
    <property type="protein sequence ID" value="SOQ47129.1"/>
    <property type="molecule type" value="Genomic_DNA"/>
</dbReference>
<proteinExistence type="predicted"/>
<sequence>MGNIGTTLNEIYRKRCFTSVFCEAKSFYVKKFVPWRIYTKQMFVRLITNCGLVPDRAHEVVDKWNHCVDSRSANGLIAKSFDQHLSRLTLDGWIKSPVTETKTIKDKNGRTTTSVNTALPNTARSNLPFADLQIPKDIVLSSQ</sequence>
<reference evidence="1" key="1">
    <citation type="submission" date="2016-07" db="EMBL/GenBank/DDBJ databases">
        <authorList>
            <person name="Bretaudeau A."/>
        </authorList>
    </citation>
    <scope>NUCLEOTIDE SEQUENCE</scope>
    <source>
        <strain evidence="1">Rice</strain>
        <tissue evidence="1">Whole body</tissue>
    </source>
</reference>
<gene>
    <name evidence="1" type="ORF">SFRICE_010813</name>
</gene>
<protein>
    <submittedName>
        <fullName evidence="1">SFRICE_010813</fullName>
    </submittedName>
</protein>
<name>A0A2H1W222_SPOFR</name>
<dbReference type="AlphaFoldDB" id="A0A2H1W222"/>
<organism evidence="1">
    <name type="scientific">Spodoptera frugiperda</name>
    <name type="common">Fall armyworm</name>
    <dbReference type="NCBI Taxonomy" id="7108"/>
    <lineage>
        <taxon>Eukaryota</taxon>
        <taxon>Metazoa</taxon>
        <taxon>Ecdysozoa</taxon>
        <taxon>Arthropoda</taxon>
        <taxon>Hexapoda</taxon>
        <taxon>Insecta</taxon>
        <taxon>Pterygota</taxon>
        <taxon>Neoptera</taxon>
        <taxon>Endopterygota</taxon>
        <taxon>Lepidoptera</taxon>
        <taxon>Glossata</taxon>
        <taxon>Ditrysia</taxon>
        <taxon>Noctuoidea</taxon>
        <taxon>Noctuidae</taxon>
        <taxon>Amphipyrinae</taxon>
        <taxon>Spodoptera</taxon>
    </lineage>
</organism>